<dbReference type="Proteomes" id="UP000198432">
    <property type="component" value="Unassembled WGS sequence"/>
</dbReference>
<dbReference type="EMBL" id="FZOQ01000019">
    <property type="protein sequence ID" value="SNS98710.1"/>
    <property type="molecule type" value="Genomic_DNA"/>
</dbReference>
<organism evidence="1 2">
    <name type="scientific">Pontibacter ummariensis</name>
    <dbReference type="NCBI Taxonomy" id="1610492"/>
    <lineage>
        <taxon>Bacteria</taxon>
        <taxon>Pseudomonadati</taxon>
        <taxon>Bacteroidota</taxon>
        <taxon>Cytophagia</taxon>
        <taxon>Cytophagales</taxon>
        <taxon>Hymenobacteraceae</taxon>
        <taxon>Pontibacter</taxon>
    </lineage>
</organism>
<reference evidence="2" key="1">
    <citation type="submission" date="2017-06" db="EMBL/GenBank/DDBJ databases">
        <authorList>
            <person name="Varghese N."/>
            <person name="Submissions S."/>
        </authorList>
    </citation>
    <scope>NUCLEOTIDE SEQUENCE [LARGE SCALE GENOMIC DNA]</scope>
    <source>
        <strain evidence="2">NKM1</strain>
    </source>
</reference>
<evidence type="ECO:0000313" key="1">
    <source>
        <dbReference type="EMBL" id="SNS98710.1"/>
    </source>
</evidence>
<gene>
    <name evidence="1" type="ORF">SAMN06296052_11981</name>
</gene>
<protein>
    <submittedName>
        <fullName evidence="1">Uncharacterized protein</fullName>
    </submittedName>
</protein>
<evidence type="ECO:0000313" key="2">
    <source>
        <dbReference type="Proteomes" id="UP000198432"/>
    </source>
</evidence>
<dbReference type="AlphaFoldDB" id="A0A239IYM2"/>
<proteinExistence type="predicted"/>
<keyword evidence="2" id="KW-1185">Reference proteome</keyword>
<sequence length="244" mass="27292">MENIVEAPKGVLAKPAMVYEDKHKLNHLQSRAKSSLTKIGQVAQAYEALNIGKFDNAVYQSLIAGGLSAIKNRLEEETNTTFESMRLRNESMRRETLEAAYALFNKLKGAVALLKDSARSGTVGDLYSTSFPLRLITISENGVPEITAQAEEEMREMCRLYLNTPEEVALFGKLQNAASVLNELREELEKHNTPIPTGAFGTHPVEALFKQAFEQKEGKLYAQVPFVKWAITADAERERIGRRF</sequence>
<accession>A0A239IYM2</accession>
<name>A0A239IYM2_9BACT</name>